<reference evidence="2 3" key="1">
    <citation type="submission" date="2019-09" db="EMBL/GenBank/DDBJ databases">
        <authorList>
            <person name="Ou C."/>
        </authorList>
    </citation>
    <scope>NUCLEOTIDE SEQUENCE [LARGE SCALE GENOMIC DNA]</scope>
    <source>
        <strain evidence="2">S2</strain>
        <tissue evidence="2">Leaf</tissue>
    </source>
</reference>
<keyword evidence="3" id="KW-1185">Reference proteome</keyword>
<dbReference type="EMBL" id="SMOL01000316">
    <property type="protein sequence ID" value="KAB2620584.1"/>
    <property type="molecule type" value="Genomic_DNA"/>
</dbReference>
<evidence type="ECO:0000313" key="2">
    <source>
        <dbReference type="EMBL" id="KAB2620584.1"/>
    </source>
</evidence>
<dbReference type="AlphaFoldDB" id="A0A5N5HBS3"/>
<comment type="caution">
    <text evidence="2">The sequence shown here is derived from an EMBL/GenBank/DDBJ whole genome shotgun (WGS) entry which is preliminary data.</text>
</comment>
<protein>
    <submittedName>
        <fullName evidence="2">Protein bfr2-like</fullName>
    </submittedName>
</protein>
<name>A0A5N5HBS3_9ROSA</name>
<accession>A0A5N5HBS3</accession>
<dbReference type="Proteomes" id="UP000327157">
    <property type="component" value="Unassembled WGS sequence"/>
</dbReference>
<dbReference type="OrthoDB" id="5783963at2759"/>
<proteinExistence type="predicted"/>
<reference evidence="2 3" key="2">
    <citation type="submission" date="2019-11" db="EMBL/GenBank/DDBJ databases">
        <title>A de novo genome assembly of a pear dwarfing rootstock.</title>
        <authorList>
            <person name="Wang F."/>
            <person name="Wang J."/>
            <person name="Li S."/>
            <person name="Zhang Y."/>
            <person name="Fang M."/>
            <person name="Ma L."/>
            <person name="Zhao Y."/>
            <person name="Jiang S."/>
        </authorList>
    </citation>
    <scope>NUCLEOTIDE SEQUENCE [LARGE SCALE GENOMIC DNA]</scope>
    <source>
        <strain evidence="2">S2</strain>
        <tissue evidence="2">Leaf</tissue>
    </source>
</reference>
<organism evidence="2 3">
    <name type="scientific">Pyrus ussuriensis x Pyrus communis</name>
    <dbReference type="NCBI Taxonomy" id="2448454"/>
    <lineage>
        <taxon>Eukaryota</taxon>
        <taxon>Viridiplantae</taxon>
        <taxon>Streptophyta</taxon>
        <taxon>Embryophyta</taxon>
        <taxon>Tracheophyta</taxon>
        <taxon>Spermatophyta</taxon>
        <taxon>Magnoliopsida</taxon>
        <taxon>eudicotyledons</taxon>
        <taxon>Gunneridae</taxon>
        <taxon>Pentapetalae</taxon>
        <taxon>rosids</taxon>
        <taxon>fabids</taxon>
        <taxon>Rosales</taxon>
        <taxon>Rosaceae</taxon>
        <taxon>Amygdaloideae</taxon>
        <taxon>Maleae</taxon>
        <taxon>Pyrus</taxon>
    </lineage>
</organism>
<gene>
    <name evidence="2" type="ORF">D8674_038681</name>
</gene>
<sequence>MKLYESLNPCRIKFYNIWVFEFVGAHTDSGFGDDGDFNSNELNMEQEEDDFDGEEVGEEENDDGTRERIHESSSSGAALWDKALEFRFLLQKAFSSSHRIMDCHRYNVYEKIVNFMAPETMVVAPMLPDLNNLSGLKKQKPASVV</sequence>
<evidence type="ECO:0000256" key="1">
    <source>
        <dbReference type="SAM" id="MobiDB-lite"/>
    </source>
</evidence>
<feature type="compositionally biased region" description="Acidic residues" evidence="1">
    <location>
        <begin position="44"/>
        <end position="62"/>
    </location>
</feature>
<feature type="region of interest" description="Disordered" evidence="1">
    <location>
        <begin position="40"/>
        <end position="76"/>
    </location>
</feature>
<evidence type="ECO:0000313" key="3">
    <source>
        <dbReference type="Proteomes" id="UP000327157"/>
    </source>
</evidence>